<keyword evidence="3" id="KW-1185">Reference proteome</keyword>
<dbReference type="SMART" id="SM00382">
    <property type="entry name" value="AAA"/>
    <property type="match status" value="1"/>
</dbReference>
<dbReference type="GO" id="GO:0005524">
    <property type="term" value="F:ATP binding"/>
    <property type="evidence" value="ECO:0007669"/>
    <property type="project" value="InterPro"/>
</dbReference>
<proteinExistence type="predicted"/>
<evidence type="ECO:0000313" key="2">
    <source>
        <dbReference type="EMBL" id="MSS57545.1"/>
    </source>
</evidence>
<feature type="domain" description="AAA+ ATPase" evidence="1">
    <location>
        <begin position="32"/>
        <end position="188"/>
    </location>
</feature>
<name>A0A7X2TEW9_9FIRM</name>
<sequence>MNIQDAKEEIKRSVSIYLMKDEFGNYRIPLERQRPVFMIGAPGIGKTAIMAQIAKELGISLVSYSMTHHTRQSALGLPFIDHRTYQGKPFEVSVYTLSEILATVYENMEKSGQKEGILFLDEINCVSETLGPSMLQFLQYKTFGNHQLPEGWVVVTAGNPPEYNRAVHEFDIATLDRLKVLHVEPDFEVWKRYAEQKQLHQAILSFLEIHPDDFYRIQTTPEGRTYVTARGWEDLSEALQLFEEKGYRADEEMIHEYLSDPEVAENFASYYDLYRKYRDDYQIASILAGKKDAEISKRISEASFDECISVTSLLMEAVMPAILRNMEQEDGQRGLLNPLRKLKQECMAHPELDLSERLEEIRTSLEEEAKKVQDARGLTDREKRIVAYECALLRQTRKGVELERPKDAAEGFRYAEANFQREVHTMKQNAESIRDQLANLFQFLKEQFSSEEEMLLAVTQFTVNTNCARFLAQHPVPEYTEASERLLVKDRNADLLRRVHDYQRTIEKEGDLSL</sequence>
<dbReference type="InterPro" id="IPR003593">
    <property type="entry name" value="AAA+_ATPase"/>
</dbReference>
<dbReference type="InterPro" id="IPR003959">
    <property type="entry name" value="ATPase_AAA_core"/>
</dbReference>
<dbReference type="EMBL" id="VUMN01000001">
    <property type="protein sequence ID" value="MSS57545.1"/>
    <property type="molecule type" value="Genomic_DNA"/>
</dbReference>
<gene>
    <name evidence="2" type="ORF">FYJ51_01290</name>
</gene>
<dbReference type="CDD" id="cd00009">
    <property type="entry name" value="AAA"/>
    <property type="match status" value="1"/>
</dbReference>
<dbReference type="Gene3D" id="3.40.50.300">
    <property type="entry name" value="P-loop containing nucleotide triphosphate hydrolases"/>
    <property type="match status" value="1"/>
</dbReference>
<protein>
    <submittedName>
        <fullName evidence="2">AAA family ATPase</fullName>
    </submittedName>
</protein>
<organism evidence="2 3">
    <name type="scientific">Stecheria intestinalis</name>
    <dbReference type="NCBI Taxonomy" id="2606630"/>
    <lineage>
        <taxon>Bacteria</taxon>
        <taxon>Bacillati</taxon>
        <taxon>Bacillota</taxon>
        <taxon>Erysipelotrichia</taxon>
        <taxon>Erysipelotrichales</taxon>
        <taxon>Erysipelotrichaceae</taxon>
        <taxon>Stecheria</taxon>
    </lineage>
</organism>
<dbReference type="Pfam" id="PF00004">
    <property type="entry name" value="AAA"/>
    <property type="match status" value="1"/>
</dbReference>
<comment type="caution">
    <text evidence="2">The sequence shown here is derived from an EMBL/GenBank/DDBJ whole genome shotgun (WGS) entry which is preliminary data.</text>
</comment>
<dbReference type="GO" id="GO:0016887">
    <property type="term" value="F:ATP hydrolysis activity"/>
    <property type="evidence" value="ECO:0007669"/>
    <property type="project" value="InterPro"/>
</dbReference>
<reference evidence="2 3" key="1">
    <citation type="submission" date="2019-08" db="EMBL/GenBank/DDBJ databases">
        <title>In-depth cultivation of the pig gut microbiome towards novel bacterial diversity and tailored functional studies.</title>
        <authorList>
            <person name="Wylensek D."/>
            <person name="Hitch T.C.A."/>
            <person name="Clavel T."/>
        </authorList>
    </citation>
    <scope>NUCLEOTIDE SEQUENCE [LARGE SCALE GENOMIC DNA]</scope>
    <source>
        <strain evidence="2 3">Oil+RF-744-GAM-WT-6</strain>
    </source>
</reference>
<dbReference type="AlphaFoldDB" id="A0A7X2TEW9"/>
<accession>A0A7X2TEW9</accession>
<evidence type="ECO:0000259" key="1">
    <source>
        <dbReference type="SMART" id="SM00382"/>
    </source>
</evidence>
<dbReference type="RefSeq" id="WP_154502306.1">
    <property type="nucleotide sequence ID" value="NZ_VUMN01000001.1"/>
</dbReference>
<dbReference type="Proteomes" id="UP000461880">
    <property type="component" value="Unassembled WGS sequence"/>
</dbReference>
<dbReference type="InterPro" id="IPR027417">
    <property type="entry name" value="P-loop_NTPase"/>
</dbReference>
<dbReference type="SUPFAM" id="SSF52540">
    <property type="entry name" value="P-loop containing nucleoside triphosphate hydrolases"/>
    <property type="match status" value="1"/>
</dbReference>
<evidence type="ECO:0000313" key="3">
    <source>
        <dbReference type="Proteomes" id="UP000461880"/>
    </source>
</evidence>